<dbReference type="Proteomes" id="UP000291101">
    <property type="component" value="Unassembled WGS sequence"/>
</dbReference>
<keyword evidence="3" id="KW-1185">Reference proteome</keyword>
<gene>
    <name evidence="2" type="ORF">EUA94_09085</name>
</gene>
<organism evidence="2 3">
    <name type="scientific">Nocardioides zhouii</name>
    <dbReference type="NCBI Taxonomy" id="1168729"/>
    <lineage>
        <taxon>Bacteria</taxon>
        <taxon>Bacillati</taxon>
        <taxon>Actinomycetota</taxon>
        <taxon>Actinomycetes</taxon>
        <taxon>Propionibacteriales</taxon>
        <taxon>Nocardioidaceae</taxon>
        <taxon>Nocardioides</taxon>
    </lineage>
</organism>
<dbReference type="OrthoDB" id="9151379at2"/>
<keyword evidence="1" id="KW-0732">Signal</keyword>
<dbReference type="AlphaFoldDB" id="A0A4Q2T3U5"/>
<evidence type="ECO:0000256" key="1">
    <source>
        <dbReference type="SAM" id="SignalP"/>
    </source>
</evidence>
<comment type="caution">
    <text evidence="2">The sequence shown here is derived from an EMBL/GenBank/DDBJ whole genome shotgun (WGS) entry which is preliminary data.</text>
</comment>
<dbReference type="RefSeq" id="WP_129426548.1">
    <property type="nucleotide sequence ID" value="NZ_SDWV01000007.1"/>
</dbReference>
<evidence type="ECO:0000313" key="3">
    <source>
        <dbReference type="Proteomes" id="UP000291101"/>
    </source>
</evidence>
<protein>
    <submittedName>
        <fullName evidence="2">Uncharacterized protein</fullName>
    </submittedName>
</protein>
<sequence length="277" mass="30612">MNTRPLNRMRRRRLPTLLTAAAAVALGMPLAVAVQPLPSSGVTNVSATGDSASRTRAECQLPRGHEHADLDPADFTTKIDNPYFPMRPGDRKVWRETAPDGTRQKIVDLVTHRTRLIANGVTARVVIARVSDERGRLVERTEEWFAQDRVGCVWYFGEDTYKIEDGTINTEGSFEAGVNGAEPGVQMPAHPRAGMIFRLEGGYRTGAADHTEILSVGTEQIEVPYGHFDNVVFNRDTTPLHPKAAELWFYAKGVGGVLAIDISDGDSREELVRFTRE</sequence>
<dbReference type="PROSITE" id="PS51318">
    <property type="entry name" value="TAT"/>
    <property type="match status" value="1"/>
</dbReference>
<evidence type="ECO:0000313" key="2">
    <source>
        <dbReference type="EMBL" id="RYC11508.1"/>
    </source>
</evidence>
<accession>A0A4Q2T3U5</accession>
<dbReference type="EMBL" id="SDWV01000007">
    <property type="protein sequence ID" value="RYC11508.1"/>
    <property type="molecule type" value="Genomic_DNA"/>
</dbReference>
<proteinExistence type="predicted"/>
<feature type="signal peptide" evidence="1">
    <location>
        <begin position="1"/>
        <end position="33"/>
    </location>
</feature>
<dbReference type="InterPro" id="IPR006311">
    <property type="entry name" value="TAT_signal"/>
</dbReference>
<name>A0A4Q2T3U5_9ACTN</name>
<reference evidence="2 3" key="1">
    <citation type="submission" date="2019-01" db="EMBL/GenBank/DDBJ databases">
        <title>Novel species of Nocardioides.</title>
        <authorList>
            <person name="Liu Q."/>
            <person name="X Y.-H."/>
        </authorList>
    </citation>
    <scope>NUCLEOTIDE SEQUENCE [LARGE SCALE GENOMIC DNA]</scope>
    <source>
        <strain evidence="2 3">HLT2-9</strain>
    </source>
</reference>
<feature type="chain" id="PRO_5038896412" evidence="1">
    <location>
        <begin position="34"/>
        <end position="277"/>
    </location>
</feature>